<dbReference type="GO" id="GO:0051959">
    <property type="term" value="F:dynein light intermediate chain binding"/>
    <property type="evidence" value="ECO:0007669"/>
    <property type="project" value="InterPro"/>
</dbReference>
<feature type="domain" description="Dynein axonemal heavy chain 2/5/8 coiled-coil" evidence="1">
    <location>
        <begin position="208"/>
        <end position="323"/>
    </location>
</feature>
<sequence length="351" mass="41107">MAASWEQYLHKIDKLLKAAIFTCTLNTLRGVRAALENAHSTPILLIEILLQNDGAVYEPSVDAVEQTLRRLVEEVCLTIKPVPSMSRRYQLDSAERSFYLQLLEHPDYVALSGTIGETIDDTVRLLRTYQAKWNVFRPFWCVDKAAFIERFRLTAMTSDAFQRNIEKFEELQNQLSTQSDFIVCRCVEIDALKLKYALTSHIGEWQTKYIDYLKCVAYGKIIDFNNVLKRNLEELRHEPKEVHELKRLEERYQACFEELPAKEQEIAIILKYFVVLEKYVVDLLPEAYELRKNIDIIWAQYKVDMREIREQIENYQDQFKLSMTGAADALKVDALEMLKMLREEIQASDDL</sequence>
<keyword evidence="3" id="KW-1185">Reference proteome</keyword>
<dbReference type="PANTHER" id="PTHR45703">
    <property type="entry name" value="DYNEIN HEAVY CHAIN"/>
    <property type="match status" value="1"/>
</dbReference>
<dbReference type="Proteomes" id="UP000075880">
    <property type="component" value="Unassembled WGS sequence"/>
</dbReference>
<proteinExistence type="predicted"/>
<dbReference type="AlphaFoldDB" id="A0AAG5CWD2"/>
<organism evidence="2 3">
    <name type="scientific">Anopheles atroparvus</name>
    <name type="common">European mosquito</name>
    <dbReference type="NCBI Taxonomy" id="41427"/>
    <lineage>
        <taxon>Eukaryota</taxon>
        <taxon>Metazoa</taxon>
        <taxon>Ecdysozoa</taxon>
        <taxon>Arthropoda</taxon>
        <taxon>Hexapoda</taxon>
        <taxon>Insecta</taxon>
        <taxon>Pterygota</taxon>
        <taxon>Neoptera</taxon>
        <taxon>Endopterygota</taxon>
        <taxon>Diptera</taxon>
        <taxon>Nematocera</taxon>
        <taxon>Culicoidea</taxon>
        <taxon>Culicidae</taxon>
        <taxon>Anophelinae</taxon>
        <taxon>Anopheles</taxon>
    </lineage>
</organism>
<dbReference type="GO" id="GO:0045505">
    <property type="term" value="F:dynein intermediate chain binding"/>
    <property type="evidence" value="ECO:0007669"/>
    <property type="project" value="InterPro"/>
</dbReference>
<reference evidence="2" key="1">
    <citation type="submission" date="2024-04" db="UniProtKB">
        <authorList>
            <consortium name="EnsemblMetazoa"/>
        </authorList>
    </citation>
    <scope>IDENTIFICATION</scope>
    <source>
        <strain evidence="2">EBRO</strain>
    </source>
</reference>
<dbReference type="InterPro" id="IPR026983">
    <property type="entry name" value="DHC"/>
</dbReference>
<protein>
    <recommendedName>
        <fullName evidence="1">Dynein axonemal heavy chain 2/5/8 coiled-coil domain-containing protein</fullName>
    </recommendedName>
</protein>
<dbReference type="InterPro" id="IPR056759">
    <property type="entry name" value="DYH2-5-8_CC"/>
</dbReference>
<dbReference type="Pfam" id="PF25007">
    <property type="entry name" value="DYH2-5-8_CC"/>
    <property type="match status" value="1"/>
</dbReference>
<name>A0AAG5CWD2_ANOAO</name>
<evidence type="ECO:0000259" key="1">
    <source>
        <dbReference type="Pfam" id="PF25007"/>
    </source>
</evidence>
<accession>A0AAG5CWD2</accession>
<dbReference type="PANTHER" id="PTHR45703:SF32">
    <property type="entry name" value="DYNEINS HEAVY CHAIN"/>
    <property type="match status" value="1"/>
</dbReference>
<evidence type="ECO:0000313" key="3">
    <source>
        <dbReference type="Proteomes" id="UP000075880"/>
    </source>
</evidence>
<dbReference type="GO" id="GO:0030286">
    <property type="term" value="C:dynein complex"/>
    <property type="evidence" value="ECO:0007669"/>
    <property type="project" value="InterPro"/>
</dbReference>
<evidence type="ECO:0000313" key="2">
    <source>
        <dbReference type="EnsemblMetazoa" id="ENSAATROPP003171"/>
    </source>
</evidence>
<dbReference type="GO" id="GO:0007018">
    <property type="term" value="P:microtubule-based movement"/>
    <property type="evidence" value="ECO:0007669"/>
    <property type="project" value="InterPro"/>
</dbReference>
<dbReference type="EnsemblMetazoa" id="ENSAATROPT003303">
    <property type="protein sequence ID" value="ENSAATROPP003171"/>
    <property type="gene ID" value="ENSAATROPG002617"/>
</dbReference>